<dbReference type="GO" id="GO:0003887">
    <property type="term" value="F:DNA-directed DNA polymerase activity"/>
    <property type="evidence" value="ECO:0007669"/>
    <property type="project" value="InterPro"/>
</dbReference>
<name>A0A1Y5I1Q8_OSTTA</name>
<dbReference type="GO" id="GO:0017125">
    <property type="term" value="F:deoxycytidyl transferase activity"/>
    <property type="evidence" value="ECO:0007669"/>
    <property type="project" value="TreeGrafter"/>
</dbReference>
<dbReference type="GO" id="GO:0042276">
    <property type="term" value="P:error-prone translesion synthesis"/>
    <property type="evidence" value="ECO:0007669"/>
    <property type="project" value="TreeGrafter"/>
</dbReference>
<dbReference type="Pfam" id="PF21999">
    <property type="entry name" value="IMS_HHH_1"/>
    <property type="match status" value="1"/>
</dbReference>
<dbReference type="Gene3D" id="3.40.1170.60">
    <property type="match status" value="1"/>
</dbReference>
<dbReference type="InterPro" id="IPR017961">
    <property type="entry name" value="DNA_pol_Y-fam_little_finger"/>
</dbReference>
<reference evidence="4" key="1">
    <citation type="submission" date="2017-04" db="EMBL/GenBank/DDBJ databases">
        <title>Population genomics of picophytoplankton unveils novel chromosome hypervariability.</title>
        <authorList>
            <consortium name="DOE Joint Genome Institute"/>
            <person name="Blanc-Mathieu R."/>
            <person name="Krasovec M."/>
            <person name="Hebrard M."/>
            <person name="Yau S."/>
            <person name="Desgranges E."/>
            <person name="Martin J."/>
            <person name="Schackwitz W."/>
            <person name="Kuo A."/>
            <person name="Salin G."/>
            <person name="Donnadieu C."/>
            <person name="Desdevises Y."/>
            <person name="Sanchez-Ferandin S."/>
            <person name="Moreau H."/>
            <person name="Rivals E."/>
            <person name="Grigoriev I.V."/>
            <person name="Grimsley N."/>
            <person name="Eyre-Walker A."/>
            <person name="Piganeau G."/>
        </authorList>
    </citation>
    <scope>NUCLEOTIDE SEQUENCE [LARGE SCALE GENOMIC DNA]</scope>
    <source>
        <strain evidence="4">RCC 1115</strain>
    </source>
</reference>
<organism evidence="4">
    <name type="scientific">Ostreococcus tauri</name>
    <name type="common">Marine green alga</name>
    <dbReference type="NCBI Taxonomy" id="70448"/>
    <lineage>
        <taxon>Eukaryota</taxon>
        <taxon>Viridiplantae</taxon>
        <taxon>Chlorophyta</taxon>
        <taxon>Mamiellophyceae</taxon>
        <taxon>Mamiellales</taxon>
        <taxon>Bathycoccaceae</taxon>
        <taxon>Ostreococcus</taxon>
    </lineage>
</organism>
<dbReference type="PANTHER" id="PTHR45990">
    <property type="entry name" value="DNA REPAIR PROTEIN REV1"/>
    <property type="match status" value="1"/>
</dbReference>
<evidence type="ECO:0000256" key="2">
    <source>
        <dbReference type="ARBA" id="ARBA00022634"/>
    </source>
</evidence>
<dbReference type="PROSITE" id="PS50173">
    <property type="entry name" value="UMUC"/>
    <property type="match status" value="1"/>
</dbReference>
<dbReference type="InterPro" id="IPR043502">
    <property type="entry name" value="DNA/RNA_pol_sf"/>
</dbReference>
<comment type="similarity">
    <text evidence="1">Belongs to the DNA polymerase type-Y family.</text>
</comment>
<dbReference type="GO" id="GO:0006281">
    <property type="term" value="P:DNA repair"/>
    <property type="evidence" value="ECO:0007669"/>
    <property type="project" value="InterPro"/>
</dbReference>
<dbReference type="InterPro" id="IPR036775">
    <property type="entry name" value="DNA_pol_Y-fam_lit_finger_sf"/>
</dbReference>
<keyword evidence="2" id="KW-0237">DNA synthesis</keyword>
<evidence type="ECO:0000256" key="1">
    <source>
        <dbReference type="ARBA" id="ARBA00010945"/>
    </source>
</evidence>
<dbReference type="EMBL" id="KZ155832">
    <property type="protein sequence ID" value="OUS43439.1"/>
    <property type="molecule type" value="Genomic_DNA"/>
</dbReference>
<dbReference type="Gene3D" id="1.10.150.20">
    <property type="entry name" value="5' to 3' exonuclease, C-terminal subdomain"/>
    <property type="match status" value="1"/>
</dbReference>
<sequence length="878" mass="99568">MTSKRVETFHQNSRLHFIGSWRARYEEFLDAKTSDASASAKNLLKKKPNHPPVIMHVDMDCFFASVATRNDEELRSKPVAVTWGTTKSQRGEISSCNYRARAFGVRAGMWLDEALRACPTLVTLPYDFSAYEATALEVYEILWAISGGEVVGVSCDEAYVDASERSAREGKDPLEVAEEIRRQVRARTGCSCSVGIGSNMLLARLATRRAKPDGTFFVAPAMERAFIAATLVEDIPGVGRTAGKKLEVFGAKTCGELLRVPVDDVRRAIGGKLAEKLLDAARGVDKTPWRVRPERKSVGAQMSWGVRCATDDIAQDFVRQLANEVSQRMQRLKIRGGRMFLKVWRAIPDVRTKRDYQGHGACDVLTRSKPMLRVSNDTEIVANEALSLLRELRVEATLIRGLGVSVNKLEGENGVASPTSKRQPTLFQMFRGDEPEAKAELNDETLDSETSDEDVIETQGEEDVANTQELTQNECDFALFNDSQAEIDSDLGRSMREAFASAARAYAWQSYELTRLSLSKRRRETYGEDEYAKRATSSATDVILAHARRSYLREGASGLSAVLDDARALCRSHELLHEKYSSQGAAFIAAWLDRVDTVERLVLVQVLLCVRELLDVPNLGLGDAAYKKRPSARPGFYEHALFRLRFVTQNDRWRPRVLARAVKRIDAHRLRNPKPEPHTPRLLFAHTTLSICIDDGLLVFHPLVHDRRQRLVRLSNPIHYNVLNQPPYAPQSHLTLPHDVHSARILPRRPNRDRPSHYTVFRDVIHSRKILRERHFVFASIRKRPRIDELHLSIRDEPVQQLWKFDPRHGSDHDRPLAALWIQYIAHNLQLSRPDSLHVKRSVRIRVLIVDERASCFDFFLVYVITRARGRDAVVERD</sequence>
<dbReference type="SUPFAM" id="SSF100879">
    <property type="entry name" value="Lesion bypass DNA polymerase (Y-family), little finger domain"/>
    <property type="match status" value="1"/>
</dbReference>
<evidence type="ECO:0000313" key="4">
    <source>
        <dbReference type="EMBL" id="OUS43439.1"/>
    </source>
</evidence>
<gene>
    <name evidence="4" type="ORF">BE221DRAFT_119851</name>
</gene>
<dbReference type="AlphaFoldDB" id="A0A1Y5I1Q8"/>
<protein>
    <submittedName>
        <fullName evidence="4">Translesion DNA polymerase-REV1 deoxycytidyl transferase</fullName>
    </submittedName>
</protein>
<dbReference type="GO" id="GO:0005634">
    <property type="term" value="C:nucleus"/>
    <property type="evidence" value="ECO:0007669"/>
    <property type="project" value="TreeGrafter"/>
</dbReference>
<dbReference type="Pfam" id="PF11799">
    <property type="entry name" value="IMS_C"/>
    <property type="match status" value="1"/>
</dbReference>
<dbReference type="Pfam" id="PF00817">
    <property type="entry name" value="IMS"/>
    <property type="match status" value="1"/>
</dbReference>
<dbReference type="Gene3D" id="3.30.70.270">
    <property type="match status" value="2"/>
</dbReference>
<dbReference type="InterPro" id="IPR053848">
    <property type="entry name" value="IMS_HHH_1"/>
</dbReference>
<dbReference type="GO" id="GO:0070987">
    <property type="term" value="P:error-free translesion synthesis"/>
    <property type="evidence" value="ECO:0007669"/>
    <property type="project" value="TreeGrafter"/>
</dbReference>
<dbReference type="InterPro" id="IPR043128">
    <property type="entry name" value="Rev_trsase/Diguanyl_cyclase"/>
</dbReference>
<dbReference type="GO" id="GO:0003684">
    <property type="term" value="F:damaged DNA binding"/>
    <property type="evidence" value="ECO:0007669"/>
    <property type="project" value="InterPro"/>
</dbReference>
<accession>A0A1Y5I1Q8</accession>
<dbReference type="Proteomes" id="UP000195557">
    <property type="component" value="Unassembled WGS sequence"/>
</dbReference>
<dbReference type="SUPFAM" id="SSF56672">
    <property type="entry name" value="DNA/RNA polymerases"/>
    <property type="match status" value="1"/>
</dbReference>
<dbReference type="eggNOG" id="KOG2093">
    <property type="taxonomic scope" value="Eukaryota"/>
</dbReference>
<dbReference type="Gene3D" id="3.30.1490.100">
    <property type="entry name" value="DNA polymerase, Y-family, little finger domain"/>
    <property type="match status" value="1"/>
</dbReference>
<dbReference type="InterPro" id="IPR001126">
    <property type="entry name" value="UmuC"/>
</dbReference>
<feature type="domain" description="UmuC" evidence="3">
    <location>
        <begin position="54"/>
        <end position="239"/>
    </location>
</feature>
<evidence type="ECO:0000259" key="3">
    <source>
        <dbReference type="PROSITE" id="PS50173"/>
    </source>
</evidence>
<keyword evidence="4" id="KW-0808">Transferase</keyword>
<dbReference type="PANTHER" id="PTHR45990:SF1">
    <property type="entry name" value="DNA REPAIR PROTEIN REV1"/>
    <property type="match status" value="1"/>
</dbReference>
<proteinExistence type="inferred from homology"/>